<name>D0A4F6_TRYB9</name>
<proteinExistence type="predicted"/>
<reference evidence="2" key="1">
    <citation type="journal article" date="2010" name="PLoS Negl. Trop. Dis.">
        <title>The genome sequence of Trypanosoma brucei gambiense, causative agent of chronic human african trypanosomiasis.</title>
        <authorList>
            <person name="Jackson A.P."/>
            <person name="Sanders M."/>
            <person name="Berry A."/>
            <person name="McQuillan J."/>
            <person name="Aslett M.A."/>
            <person name="Quail M.A."/>
            <person name="Chukualim B."/>
            <person name="Capewell P."/>
            <person name="MacLeod A."/>
            <person name="Melville S.E."/>
            <person name="Gibson W."/>
            <person name="Barry J.D."/>
            <person name="Berriman M."/>
            <person name="Hertz-Fowler C."/>
        </authorList>
    </citation>
    <scope>NUCLEOTIDE SEQUENCE [LARGE SCALE GENOMIC DNA]</scope>
    <source>
        <strain evidence="2">MHOM/CI/86/DAL972</strain>
    </source>
</reference>
<protein>
    <submittedName>
        <fullName evidence="1">Uncharacterized protein</fullName>
    </submittedName>
</protein>
<evidence type="ECO:0000313" key="2">
    <source>
        <dbReference type="Proteomes" id="UP000002316"/>
    </source>
</evidence>
<accession>D0A4F6</accession>
<evidence type="ECO:0000313" key="1">
    <source>
        <dbReference type="EMBL" id="CBH16150.1"/>
    </source>
</evidence>
<dbReference type="RefSeq" id="XP_011778414.1">
    <property type="nucleotide sequence ID" value="XM_011780112.1"/>
</dbReference>
<dbReference type="GeneID" id="23864435"/>
<dbReference type="EMBL" id="FN554973">
    <property type="protein sequence ID" value="CBH16150.1"/>
    <property type="molecule type" value="Genomic_DNA"/>
</dbReference>
<organism evidence="1 2">
    <name type="scientific">Trypanosoma brucei gambiense (strain MHOM/CI/86/DAL972)</name>
    <dbReference type="NCBI Taxonomy" id="679716"/>
    <lineage>
        <taxon>Eukaryota</taxon>
        <taxon>Discoba</taxon>
        <taxon>Euglenozoa</taxon>
        <taxon>Kinetoplastea</taxon>
        <taxon>Metakinetoplastina</taxon>
        <taxon>Trypanosomatida</taxon>
        <taxon>Trypanosomatidae</taxon>
        <taxon>Trypanosoma</taxon>
    </lineage>
</organism>
<dbReference type="KEGG" id="tbg:TbgDal_X12460"/>
<dbReference type="AlphaFoldDB" id="D0A4F6"/>
<gene>
    <name evidence="1" type="ORF">TbgDal_X12460</name>
</gene>
<sequence length="117" mass="13344">MRGSGMHEPTLRWCQHCRVASDTPPAGLNRSRIYIYIYIYIYDIRFFHLQHVLSVAHQGALPRLLYGIRLLSMPIAYPLFDLLSLSPASLANIRVPKELVVATVVGLYNSEILYLLT</sequence>
<dbReference type="Proteomes" id="UP000002316">
    <property type="component" value="Chromosome 10"/>
</dbReference>